<evidence type="ECO:0000313" key="2">
    <source>
        <dbReference type="Proteomes" id="UP000000256"/>
    </source>
</evidence>
<proteinExistence type="predicted"/>
<keyword evidence="2" id="KW-1185">Reference proteome</keyword>
<dbReference type="EMBL" id="CP000679">
    <property type="protein sequence ID" value="ABP68315.1"/>
    <property type="molecule type" value="Genomic_DNA"/>
</dbReference>
<evidence type="ECO:0000313" key="1">
    <source>
        <dbReference type="EMBL" id="ABP68315.1"/>
    </source>
</evidence>
<dbReference type="KEGG" id="csc:Csac_2750"/>
<dbReference type="HOGENOM" id="CLU_059548_8_0_9"/>
<accession>A4XN30</accession>
<protein>
    <submittedName>
        <fullName evidence="1">Uncharacterized protein</fullName>
    </submittedName>
</protein>
<organism evidence="1 2">
    <name type="scientific">Caldicellulosiruptor saccharolyticus (strain ATCC 43494 / DSM 8903 / Tp8T 6331)</name>
    <dbReference type="NCBI Taxonomy" id="351627"/>
    <lineage>
        <taxon>Bacteria</taxon>
        <taxon>Bacillati</taxon>
        <taxon>Bacillota</taxon>
        <taxon>Bacillota incertae sedis</taxon>
        <taxon>Caldicellulosiruptorales</taxon>
        <taxon>Caldicellulosiruptoraceae</taxon>
        <taxon>Caldicellulosiruptor</taxon>
    </lineage>
</organism>
<dbReference type="Proteomes" id="UP000000256">
    <property type="component" value="Chromosome"/>
</dbReference>
<dbReference type="AlphaFoldDB" id="A4XN30"/>
<name>A4XN30_CALS8</name>
<reference evidence="1 2" key="1">
    <citation type="journal article" date="2008" name="Appl. Environ. Microbiol.">
        <title>Hydrogenomics of the extremely thermophilic bacterium Caldicellulosiruptor saccharolyticus.</title>
        <authorList>
            <person name="van de Werken H.J."/>
            <person name="Verhaart M.R."/>
            <person name="VanFossen A.L."/>
            <person name="Willquist K."/>
            <person name="Lewis D.L."/>
            <person name="Nichols J.D."/>
            <person name="Goorissen H.P."/>
            <person name="Mongodin E.F."/>
            <person name="Nelson K.E."/>
            <person name="van Niel E.W."/>
            <person name="Stams A.J."/>
            <person name="Ward D.E."/>
            <person name="de Vos W.M."/>
            <person name="van der Oost J."/>
            <person name="Kelly R.M."/>
            <person name="Kengen S.W."/>
        </authorList>
    </citation>
    <scope>NUCLEOTIDE SEQUENCE [LARGE SCALE GENOMIC DNA]</scope>
    <source>
        <strain evidence="2">ATCC 43494 / DSM 8903 / Tp8T 6331</strain>
    </source>
</reference>
<dbReference type="STRING" id="351627.Csac_2750"/>
<sequence>MGEFVSNVAKLLDEAQMKKFNEGRIEGRIEGKIEGKIEVAKKLIQRGFSDEDIAELTELDIEKVKELRKELIN</sequence>
<dbReference type="eggNOG" id="COG5464">
    <property type="taxonomic scope" value="Bacteria"/>
</dbReference>
<gene>
    <name evidence="1" type="ordered locus">Csac_2750</name>
</gene>